<dbReference type="RefSeq" id="WP_120383708.1">
    <property type="nucleotide sequence ID" value="NZ_RAXT01000011.1"/>
</dbReference>
<dbReference type="InterPro" id="IPR008523">
    <property type="entry name" value="DUF805"/>
</dbReference>
<keyword evidence="1" id="KW-0472">Membrane</keyword>
<protein>
    <submittedName>
        <fullName evidence="2">DUF805 domain-containing protein</fullName>
    </submittedName>
</protein>
<feature type="transmembrane region" description="Helical" evidence="1">
    <location>
        <begin position="135"/>
        <end position="155"/>
    </location>
</feature>
<feature type="transmembrane region" description="Helical" evidence="1">
    <location>
        <begin position="167"/>
        <end position="186"/>
    </location>
</feature>
<evidence type="ECO:0000313" key="3">
    <source>
        <dbReference type="Proteomes" id="UP000280405"/>
    </source>
</evidence>
<keyword evidence="1" id="KW-1133">Transmembrane helix</keyword>
<proteinExistence type="predicted"/>
<dbReference type="EMBL" id="RAXT01000011">
    <property type="protein sequence ID" value="RKG38387.1"/>
    <property type="molecule type" value="Genomic_DNA"/>
</dbReference>
<keyword evidence="1" id="KW-0812">Transmembrane</keyword>
<comment type="caution">
    <text evidence="2">The sequence shown here is derived from an EMBL/GenBank/DDBJ whole genome shotgun (WGS) entry which is preliminary data.</text>
</comment>
<name>A0A3A8EU46_9GAMM</name>
<evidence type="ECO:0000313" key="2">
    <source>
        <dbReference type="EMBL" id="RKG38387.1"/>
    </source>
</evidence>
<feature type="transmembrane region" description="Helical" evidence="1">
    <location>
        <begin position="112"/>
        <end position="129"/>
    </location>
</feature>
<organism evidence="2 3">
    <name type="scientific">Acinetobacter rongchengensis</name>
    <dbReference type="NCBI Taxonomy" id="2419601"/>
    <lineage>
        <taxon>Bacteria</taxon>
        <taxon>Pseudomonadati</taxon>
        <taxon>Pseudomonadota</taxon>
        <taxon>Gammaproteobacteria</taxon>
        <taxon>Moraxellales</taxon>
        <taxon>Moraxellaceae</taxon>
        <taxon>Acinetobacter</taxon>
    </lineage>
</organism>
<gene>
    <name evidence="2" type="ORF">D7V20_07595</name>
</gene>
<dbReference type="OrthoDB" id="9812349at2"/>
<dbReference type="GO" id="GO:0005886">
    <property type="term" value="C:plasma membrane"/>
    <property type="evidence" value="ECO:0007669"/>
    <property type="project" value="TreeGrafter"/>
</dbReference>
<dbReference type="Proteomes" id="UP000280405">
    <property type="component" value="Unassembled WGS sequence"/>
</dbReference>
<accession>A0A3A8EU46</accession>
<dbReference type="PANTHER" id="PTHR34980:SF2">
    <property type="entry name" value="INNER MEMBRANE PROTEIN YHAH-RELATED"/>
    <property type="match status" value="1"/>
</dbReference>
<keyword evidence="3" id="KW-1185">Reference proteome</keyword>
<sequence length="201" mass="22702">MKGTILDYSIQSNMGVISGDDQIRYPFSGAEWKGDAPPNRGMRVDFDVDSMGNALQVYIELKSNNTLHNISKQLDQISNLNQDEEQYSPIDWFVKCIKQYVTFDGRARRKEFWFFCLVSLGLGIIVQIIDRIIGTAPLLNGLLNLALFLPSLAVGARRLHDVGRSGWWQLIGLTGIGLILLIVWWATDTKQEQNEYGPPAR</sequence>
<reference evidence="2 3" key="1">
    <citation type="submission" date="2018-09" db="EMBL/GenBank/DDBJ databases">
        <title>The draft genome of Acinetobacter spp. strains.</title>
        <authorList>
            <person name="Qin J."/>
            <person name="Feng Y."/>
            <person name="Zong Z."/>
        </authorList>
    </citation>
    <scope>NUCLEOTIDE SEQUENCE [LARGE SCALE GENOMIC DNA]</scope>
    <source>
        <strain evidence="2 3">WCHAc060115</strain>
    </source>
</reference>
<dbReference type="Pfam" id="PF05656">
    <property type="entry name" value="DUF805"/>
    <property type="match status" value="1"/>
</dbReference>
<dbReference type="AlphaFoldDB" id="A0A3A8EU46"/>
<dbReference type="PANTHER" id="PTHR34980">
    <property type="entry name" value="INNER MEMBRANE PROTEIN-RELATED-RELATED"/>
    <property type="match status" value="1"/>
</dbReference>
<evidence type="ECO:0000256" key="1">
    <source>
        <dbReference type="SAM" id="Phobius"/>
    </source>
</evidence>